<dbReference type="InterPro" id="IPR023091">
    <property type="entry name" value="MetalPrtase_cat_dom_sf_prd"/>
</dbReference>
<dbReference type="InterPro" id="IPR002036">
    <property type="entry name" value="YbeY"/>
</dbReference>
<comment type="similarity">
    <text evidence="2">Belongs to the endoribonuclease YbeY family.</text>
</comment>
<evidence type="ECO:0000313" key="10">
    <source>
        <dbReference type="Proteomes" id="UP000092600"/>
    </source>
</evidence>
<keyword evidence="7" id="KW-0862">Zinc</keyword>
<feature type="region of interest" description="Disordered" evidence="8">
    <location>
        <begin position="1"/>
        <end position="20"/>
    </location>
</feature>
<dbReference type="EMBL" id="LSRQ01008363">
    <property type="protein sequence ID" value="OAY63226.1"/>
    <property type="molecule type" value="Genomic_DNA"/>
</dbReference>
<evidence type="ECO:0000256" key="4">
    <source>
        <dbReference type="ARBA" id="ARBA00022723"/>
    </source>
</evidence>
<dbReference type="Proteomes" id="UP000092600">
    <property type="component" value="Unassembled WGS sequence"/>
</dbReference>
<evidence type="ECO:0000256" key="8">
    <source>
        <dbReference type="SAM" id="MobiDB-lite"/>
    </source>
</evidence>
<dbReference type="PANTHER" id="PTHR46986:SF1">
    <property type="entry name" value="ENDORIBONUCLEASE YBEY, CHLOROPLASTIC"/>
    <property type="match status" value="1"/>
</dbReference>
<gene>
    <name evidence="9" type="ORF">ACMD2_20505</name>
</gene>
<organism evidence="9 10">
    <name type="scientific">Ananas comosus</name>
    <name type="common">Pineapple</name>
    <name type="synonym">Ananas ananas</name>
    <dbReference type="NCBI Taxonomy" id="4615"/>
    <lineage>
        <taxon>Eukaryota</taxon>
        <taxon>Viridiplantae</taxon>
        <taxon>Streptophyta</taxon>
        <taxon>Embryophyta</taxon>
        <taxon>Tracheophyta</taxon>
        <taxon>Spermatophyta</taxon>
        <taxon>Magnoliopsida</taxon>
        <taxon>Liliopsida</taxon>
        <taxon>Poales</taxon>
        <taxon>Bromeliaceae</taxon>
        <taxon>Bromelioideae</taxon>
        <taxon>Ananas</taxon>
    </lineage>
</organism>
<accession>A0A199UET3</accession>
<dbReference type="AlphaFoldDB" id="A0A199UET3"/>
<dbReference type="GO" id="GO:0004222">
    <property type="term" value="F:metalloendopeptidase activity"/>
    <property type="evidence" value="ECO:0007669"/>
    <property type="project" value="InterPro"/>
</dbReference>
<evidence type="ECO:0000256" key="6">
    <source>
        <dbReference type="ARBA" id="ARBA00022801"/>
    </source>
</evidence>
<evidence type="ECO:0000256" key="3">
    <source>
        <dbReference type="ARBA" id="ARBA00022722"/>
    </source>
</evidence>
<dbReference type="GO" id="GO:0046872">
    <property type="term" value="F:metal ion binding"/>
    <property type="evidence" value="ECO:0007669"/>
    <property type="project" value="UniProtKB-KW"/>
</dbReference>
<evidence type="ECO:0000313" key="9">
    <source>
        <dbReference type="EMBL" id="OAY63226.1"/>
    </source>
</evidence>
<dbReference type="PANTHER" id="PTHR46986">
    <property type="entry name" value="ENDORIBONUCLEASE YBEY, CHLOROPLASTIC"/>
    <property type="match status" value="1"/>
</dbReference>
<dbReference type="NCBIfam" id="TIGR00043">
    <property type="entry name" value="rRNA maturation RNase YbeY"/>
    <property type="match status" value="1"/>
</dbReference>
<dbReference type="SUPFAM" id="SSF55486">
    <property type="entry name" value="Metalloproteases ('zincins'), catalytic domain"/>
    <property type="match status" value="1"/>
</dbReference>
<name>A0A199UET3_ANACO</name>
<reference evidence="9 10" key="1">
    <citation type="journal article" date="2016" name="DNA Res.">
        <title>The draft genome of MD-2 pineapple using hybrid error correction of long reads.</title>
        <authorList>
            <person name="Redwan R.M."/>
            <person name="Saidin A."/>
            <person name="Kumar S.V."/>
        </authorList>
    </citation>
    <scope>NUCLEOTIDE SEQUENCE [LARGE SCALE GENOMIC DNA]</scope>
    <source>
        <strain evidence="10">cv. MD2</strain>
        <tissue evidence="9">Leaf</tissue>
    </source>
</reference>
<evidence type="ECO:0000256" key="5">
    <source>
        <dbReference type="ARBA" id="ARBA00022759"/>
    </source>
</evidence>
<feature type="non-terminal residue" evidence="9">
    <location>
        <position position="126"/>
    </location>
</feature>
<dbReference type="GO" id="GO:0004519">
    <property type="term" value="F:endonuclease activity"/>
    <property type="evidence" value="ECO:0007669"/>
    <property type="project" value="UniProtKB-KW"/>
</dbReference>
<comment type="cofactor">
    <cofactor evidence="1">
        <name>Zn(2+)</name>
        <dbReference type="ChEBI" id="CHEBI:29105"/>
    </cofactor>
</comment>
<dbReference type="Gene3D" id="3.40.390.30">
    <property type="entry name" value="Metalloproteases ('zincins'), catalytic domain"/>
    <property type="match status" value="1"/>
</dbReference>
<keyword evidence="4" id="KW-0479">Metal-binding</keyword>
<dbReference type="Pfam" id="PF02130">
    <property type="entry name" value="YbeY"/>
    <property type="match status" value="1"/>
</dbReference>
<feature type="compositionally biased region" description="Basic and acidic residues" evidence="8">
    <location>
        <begin position="1"/>
        <end position="10"/>
    </location>
</feature>
<dbReference type="STRING" id="4615.A0A199UET3"/>
<evidence type="ECO:0000256" key="1">
    <source>
        <dbReference type="ARBA" id="ARBA00001947"/>
    </source>
</evidence>
<comment type="caution">
    <text evidence="9">The sequence shown here is derived from an EMBL/GenBank/DDBJ whole genome shotgun (WGS) entry which is preliminary data.</text>
</comment>
<protein>
    <submittedName>
        <fullName evidence="9">Uncharacterized protein</fullName>
    </submittedName>
</protein>
<evidence type="ECO:0000256" key="7">
    <source>
        <dbReference type="ARBA" id="ARBA00022833"/>
    </source>
</evidence>
<keyword evidence="5" id="KW-0255">Endonuclease</keyword>
<keyword evidence="6" id="KW-0378">Hydrolase</keyword>
<dbReference type="GO" id="GO:0006364">
    <property type="term" value="P:rRNA processing"/>
    <property type="evidence" value="ECO:0007669"/>
    <property type="project" value="InterPro"/>
</dbReference>
<proteinExistence type="inferred from homology"/>
<sequence length="126" mass="14013">MERSFSRMDTEVQGPGQGSDSRNLRCLFELQARKCDTVGSTTVVAVWGPCASSSTSVYEALSEKMESIPEWRDEDRATDVLSMSQHVPELNMPTLLLGDIAISVETATHQAKERGHELLDEIRILM</sequence>
<keyword evidence="3" id="KW-0540">Nuclease</keyword>
<evidence type="ECO:0000256" key="2">
    <source>
        <dbReference type="ARBA" id="ARBA00010875"/>
    </source>
</evidence>